<dbReference type="eggNOG" id="COG1470">
    <property type="taxonomic scope" value="Bacteria"/>
</dbReference>
<name>Q6ALT2_DESPS</name>
<gene>
    <name evidence="2" type="ordered locus">DP1964</name>
</gene>
<dbReference type="HOGENOM" id="CLU_312544_0_0_7"/>
<evidence type="ECO:0000313" key="2">
    <source>
        <dbReference type="EMBL" id="CAG36693.1"/>
    </source>
</evidence>
<dbReference type="Proteomes" id="UP000000602">
    <property type="component" value="Chromosome"/>
</dbReference>
<protein>
    <recommendedName>
        <fullName evidence="4">Alpha-galactosidase NEW3 domain-containing protein</fullName>
    </recommendedName>
</protein>
<feature type="chain" id="PRO_5004270631" description="Alpha-galactosidase NEW3 domain-containing protein" evidence="1">
    <location>
        <begin position="24"/>
        <end position="938"/>
    </location>
</feature>
<keyword evidence="3" id="KW-1185">Reference proteome</keyword>
<dbReference type="GO" id="GO:0030246">
    <property type="term" value="F:carbohydrate binding"/>
    <property type="evidence" value="ECO:0007669"/>
    <property type="project" value="InterPro"/>
</dbReference>
<evidence type="ECO:0008006" key="4">
    <source>
        <dbReference type="Google" id="ProtNLM"/>
    </source>
</evidence>
<sequence>MRRKLFILLIFHCFFSVSGTVYAQNRGVNVRMGGQELFETAPKNVVTTIFQVTNTGDEEQEFVSQVKLPPGWKLITPSFPFRLRSNASEARLVSFFVPQSALAGRYEIVYRLSSVGDSSIRDQARLYVVVTSVTELQAVLLHAPETVIAGESYDAVFSVLNAGNRENSVLIKVKSGQDLPYTLEPEEVTLGPAESKTVRVTVDTDEKLSKGFKHLLRLIVQSVEDEKMRAEAQSSVNIISKTTGEVDQFRRISARVVLRSLGVRNEENQNGLQVEFAGGGKLSEDGDDEIEFLFRGPDTSEEVSTFGQRDKYFARYRNNTTNVRLGDGNYSLSHLTEQGLYARGAQAGWVSADFGVNGYYMQTRLSNLEEQQSAFHIDHLFDDTYSIGFNLLDKKSDLEDTQIVSMQGEFEPFEDTTIEFEGAYGKNEGEHDSAYWLNLYGSPALGGSYRLEYIYAEPDFPGYYSDQEYISGSFFFPIKQNLSLNVSLNQQKNNLNLDPLLDSAALTRFGQVGLSYSFETGTTIGIWSRLRFREDLLSDPDFDERELTYTLRLGQSFEKMSFNISAERGRVEDILEDQVYDVGTYEGSFYYAPTENQSYSTYLRYSTYNAYSDSEDDDTEDANSATLNSGVTAAFRIGKDVRVNFKIDRYDSLGTDVEARHVFDMGLNYQLFNETQIYAHGRQTVYGSSSDQEDETAFIVELTMPFGLPVGRKQGVGMLQGYVRDKQNDQPISDAVLRLNGATAVTDSDGEFVFPALKPGAFYLDVDSGSIGLDRIPAQKTPMEVTISGGKEEAVKIEITTSATLAGKIMLYGSERKGVLQDQFTLSTNKPTGKEDEEEMAEVRGLANVLLVFERNDEIWKVLTDRRGRFRFDDVRPGVWTLTVQANNLPKYYSLEKDTFKIELAPGDKKELLIKALPQNRTVQMIEQGGLLIEEDGS</sequence>
<dbReference type="SUPFAM" id="SSF49452">
    <property type="entry name" value="Starch-binding domain-like"/>
    <property type="match status" value="1"/>
</dbReference>
<dbReference type="AlphaFoldDB" id="Q6ALT2"/>
<dbReference type="STRING" id="177439.DP1964"/>
<dbReference type="KEGG" id="dps:DP1964"/>
<evidence type="ECO:0000313" key="3">
    <source>
        <dbReference type="Proteomes" id="UP000000602"/>
    </source>
</evidence>
<organism evidence="2 3">
    <name type="scientific">Desulfotalea psychrophila (strain LSv54 / DSM 12343)</name>
    <dbReference type="NCBI Taxonomy" id="177439"/>
    <lineage>
        <taxon>Bacteria</taxon>
        <taxon>Pseudomonadati</taxon>
        <taxon>Thermodesulfobacteriota</taxon>
        <taxon>Desulfobulbia</taxon>
        <taxon>Desulfobulbales</taxon>
        <taxon>Desulfocapsaceae</taxon>
        <taxon>Desulfotalea</taxon>
    </lineage>
</organism>
<dbReference type="Gene3D" id="2.60.40.10">
    <property type="entry name" value="Immunoglobulins"/>
    <property type="match status" value="1"/>
</dbReference>
<evidence type="ECO:0000256" key="1">
    <source>
        <dbReference type="SAM" id="SignalP"/>
    </source>
</evidence>
<dbReference type="Gene3D" id="2.60.40.1120">
    <property type="entry name" value="Carboxypeptidase-like, regulatory domain"/>
    <property type="match status" value="1"/>
</dbReference>
<keyword evidence="1" id="KW-0732">Signal</keyword>
<accession>Q6ALT2</accession>
<dbReference type="EMBL" id="CR522870">
    <property type="protein sequence ID" value="CAG36693.1"/>
    <property type="molecule type" value="Genomic_DNA"/>
</dbReference>
<dbReference type="InterPro" id="IPR013783">
    <property type="entry name" value="Ig-like_fold"/>
</dbReference>
<feature type="signal peptide" evidence="1">
    <location>
        <begin position="1"/>
        <end position="23"/>
    </location>
</feature>
<dbReference type="SUPFAM" id="SSF49478">
    <property type="entry name" value="Cna protein B-type domain"/>
    <property type="match status" value="1"/>
</dbReference>
<dbReference type="InterPro" id="IPR013784">
    <property type="entry name" value="Carb-bd-like_fold"/>
</dbReference>
<reference evidence="3" key="1">
    <citation type="journal article" date="2004" name="Environ. Microbiol.">
        <title>The genome of Desulfotalea psychrophila, a sulfate-reducing bacterium from permanently cold Arctic sediments.</title>
        <authorList>
            <person name="Rabus R."/>
            <person name="Ruepp A."/>
            <person name="Frickey T."/>
            <person name="Rattei T."/>
            <person name="Fartmann B."/>
            <person name="Stark M."/>
            <person name="Bauer M."/>
            <person name="Zibat A."/>
            <person name="Lombardot T."/>
            <person name="Becker I."/>
            <person name="Amann J."/>
            <person name="Gellner K."/>
            <person name="Teeling H."/>
            <person name="Leuschner W.D."/>
            <person name="Gloeckner F.-O."/>
            <person name="Lupas A.N."/>
            <person name="Amann R."/>
            <person name="Klenk H.-P."/>
        </authorList>
    </citation>
    <scope>NUCLEOTIDE SEQUENCE [LARGE SCALE GENOMIC DNA]</scope>
    <source>
        <strain evidence="3">DSM 12343 / LSv54</strain>
    </source>
</reference>
<proteinExistence type="predicted"/>
<dbReference type="eggNOG" id="COG4932">
    <property type="taxonomic scope" value="Bacteria"/>
</dbReference>